<name>A0A127VGB2_9SPHI</name>
<dbReference type="KEGG" id="pcm:AY601_3480"/>
<reference evidence="2 3" key="1">
    <citation type="submission" date="2016-03" db="EMBL/GenBank/DDBJ databases">
        <title>Complete genome sequence of Pedobacter cryoconitis PAMC 27485.</title>
        <authorList>
            <person name="Lee J."/>
            <person name="Kim O.-S."/>
        </authorList>
    </citation>
    <scope>NUCLEOTIDE SEQUENCE [LARGE SCALE GENOMIC DNA]</scope>
    <source>
        <strain evidence="2 3">PAMC 27485</strain>
    </source>
</reference>
<gene>
    <name evidence="2" type="ORF">AY601_3480</name>
</gene>
<dbReference type="EMBL" id="CP014504">
    <property type="protein sequence ID" value="AMQ00346.1"/>
    <property type="molecule type" value="Genomic_DNA"/>
</dbReference>
<accession>A0A127VGB2</accession>
<dbReference type="PATRIC" id="fig|188932.3.peg.3621"/>
<dbReference type="Pfam" id="PF13181">
    <property type="entry name" value="TPR_8"/>
    <property type="match status" value="1"/>
</dbReference>
<evidence type="ECO:0000256" key="1">
    <source>
        <dbReference type="SAM" id="MobiDB-lite"/>
    </source>
</evidence>
<evidence type="ECO:0000313" key="2">
    <source>
        <dbReference type="EMBL" id="AMQ00346.1"/>
    </source>
</evidence>
<sequence length="429" mass="49299">MNPIQLEMLKIDRQWQQVVRQNPLETLFLCLGERHEVNLFEAYFKYQLTEESRTNDMFLIHYQDFNSSKTYGQSLVKEWKEVFDLWQEDTSKGIVWETELTEEAKKQETDAYLPVIALIRLCNLYPHLKMKKIYVQLAPTVINDVPGLSTWVNEWCKCIQEVKNTQIKLVYTEHHLHRTLKKLKQGIEFRLNINITQLMQNTAAHSNRTKNDPETDFQQQILIASNYLTEGKHEQANAVLERAIQIAMKQGLHEAVVTARIMLAQSLAVKKHKSAAHEQYKLAIQTAGEATLLGAHIHMSYGSFLLGQTGKDEAIAYFEKAIKIAEGIGNDFIAMECTRLIGQLSENKLTGSGKAMGYYNRCLEIGRKMPLEKRRQSSMAYTAAIIIKKYGENSPEGKKLDQDMRRDIGEDWKSMSEMPENHADPLSKG</sequence>
<dbReference type="AlphaFoldDB" id="A0A127VGB2"/>
<proteinExistence type="predicted"/>
<dbReference type="InterPro" id="IPR011990">
    <property type="entry name" value="TPR-like_helical_dom_sf"/>
</dbReference>
<dbReference type="Proteomes" id="UP000071561">
    <property type="component" value="Chromosome"/>
</dbReference>
<dbReference type="Gene3D" id="1.25.40.10">
    <property type="entry name" value="Tetratricopeptide repeat domain"/>
    <property type="match status" value="1"/>
</dbReference>
<organism evidence="2 3">
    <name type="scientific">Pedobacter cryoconitis</name>
    <dbReference type="NCBI Taxonomy" id="188932"/>
    <lineage>
        <taxon>Bacteria</taxon>
        <taxon>Pseudomonadati</taxon>
        <taxon>Bacteroidota</taxon>
        <taxon>Sphingobacteriia</taxon>
        <taxon>Sphingobacteriales</taxon>
        <taxon>Sphingobacteriaceae</taxon>
        <taxon>Pedobacter</taxon>
    </lineage>
</organism>
<dbReference type="OrthoDB" id="620105at2"/>
<dbReference type="RefSeq" id="WP_068403279.1">
    <property type="nucleotide sequence ID" value="NZ_CP014504.1"/>
</dbReference>
<dbReference type="SUPFAM" id="SSF48452">
    <property type="entry name" value="TPR-like"/>
    <property type="match status" value="1"/>
</dbReference>
<evidence type="ECO:0000313" key="3">
    <source>
        <dbReference type="Proteomes" id="UP000071561"/>
    </source>
</evidence>
<protein>
    <submittedName>
        <fullName evidence="2">Uncharacterized protein</fullName>
    </submittedName>
</protein>
<keyword evidence="3" id="KW-1185">Reference proteome</keyword>
<dbReference type="InterPro" id="IPR019734">
    <property type="entry name" value="TPR_rpt"/>
</dbReference>
<feature type="region of interest" description="Disordered" evidence="1">
    <location>
        <begin position="393"/>
        <end position="429"/>
    </location>
</feature>